<name>A0ABR1L057_9PEZI</name>
<dbReference type="PANTHER" id="PTHR38119">
    <property type="entry name" value="BTB DOMAIN-CONTAINING PROTEIN-RELATED"/>
    <property type="match status" value="1"/>
</dbReference>
<keyword evidence="3" id="KW-1185">Reference proteome</keyword>
<protein>
    <submittedName>
        <fullName evidence="2">Uncharacterized protein</fullName>
    </submittedName>
</protein>
<proteinExistence type="predicted"/>
<evidence type="ECO:0000256" key="1">
    <source>
        <dbReference type="SAM" id="MobiDB-lite"/>
    </source>
</evidence>
<dbReference type="EMBL" id="JBBPHU010000001">
    <property type="protein sequence ID" value="KAK7523980.1"/>
    <property type="molecule type" value="Genomic_DNA"/>
</dbReference>
<dbReference type="PANTHER" id="PTHR38119:SF1">
    <property type="entry name" value="BTB DOMAIN-CONTAINING PROTEIN"/>
    <property type="match status" value="1"/>
</dbReference>
<feature type="region of interest" description="Disordered" evidence="1">
    <location>
        <begin position="297"/>
        <end position="317"/>
    </location>
</feature>
<evidence type="ECO:0000313" key="2">
    <source>
        <dbReference type="EMBL" id="KAK7523980.1"/>
    </source>
</evidence>
<reference evidence="2 3" key="1">
    <citation type="submission" date="2024-04" db="EMBL/GenBank/DDBJ databases">
        <title>Phyllosticta paracitricarpa is synonymous to the EU quarantine fungus P. citricarpa based on phylogenomic analyses.</title>
        <authorList>
            <consortium name="Lawrence Berkeley National Laboratory"/>
            <person name="Van Ingen-Buijs V.A."/>
            <person name="Van Westerhoven A.C."/>
            <person name="Haridas S."/>
            <person name="Skiadas P."/>
            <person name="Martin F."/>
            <person name="Groenewald J.Z."/>
            <person name="Crous P.W."/>
            <person name="Seidl M.F."/>
        </authorList>
    </citation>
    <scope>NUCLEOTIDE SEQUENCE [LARGE SCALE GENOMIC DNA]</scope>
    <source>
        <strain evidence="2 3">CBS 123371</strain>
    </source>
</reference>
<sequence>MSALIERPRLFYTDRFTTQATHRHALFPYFDDGDVIIQLHDEENIWTLRLHRRVLEADSLPLILLLSEEGNYQGGPEGHAFHLTLASPRAEEPIPALRIRRRKSSNTSYDICIAYRSFFANLYNRPLLICSSNILRAQYQAEILVYISERYGTLHRLRPYLVEHFTRFHVELFRNIAINPPRWLNLAMALQYEMMYKEALVHLIGTYPNHVVWRYAKENISPELLQVIRTKGQELQHKIALCINELFTITLLARPKQRDANGTPQPMTLNPQSVERWAVVHQHRDWLAAKLREIKHYETRRAPPRPSNSRGALPPRPLEPLPPAGFGILFRTITGDADGYLPWNRVQRDLFKAFDYVAHERFADLEHDLRSLKSQAKQVITRMGLAKKNLVVDEQAVRTLTYLVCAEVDDKDYVWKKMKEQMEE</sequence>
<accession>A0ABR1L057</accession>
<evidence type="ECO:0000313" key="3">
    <source>
        <dbReference type="Proteomes" id="UP001363622"/>
    </source>
</evidence>
<gene>
    <name evidence="2" type="ORF">IWZ03DRAFT_15584</name>
</gene>
<comment type="caution">
    <text evidence="2">The sequence shown here is derived from an EMBL/GenBank/DDBJ whole genome shotgun (WGS) entry which is preliminary data.</text>
</comment>
<organism evidence="2 3">
    <name type="scientific">Phyllosticta citriasiana</name>
    <dbReference type="NCBI Taxonomy" id="595635"/>
    <lineage>
        <taxon>Eukaryota</taxon>
        <taxon>Fungi</taxon>
        <taxon>Dikarya</taxon>
        <taxon>Ascomycota</taxon>
        <taxon>Pezizomycotina</taxon>
        <taxon>Dothideomycetes</taxon>
        <taxon>Dothideomycetes incertae sedis</taxon>
        <taxon>Botryosphaeriales</taxon>
        <taxon>Phyllostictaceae</taxon>
        <taxon>Phyllosticta</taxon>
    </lineage>
</organism>
<dbReference type="Proteomes" id="UP001363622">
    <property type="component" value="Unassembled WGS sequence"/>
</dbReference>